<proteinExistence type="predicted"/>
<feature type="region of interest" description="Disordered" evidence="1">
    <location>
        <begin position="23"/>
        <end position="46"/>
    </location>
</feature>
<evidence type="ECO:0000313" key="3">
    <source>
        <dbReference type="Proteomes" id="UP000005667"/>
    </source>
</evidence>
<dbReference type="Proteomes" id="UP000005667">
    <property type="component" value="Chromosome"/>
</dbReference>
<dbReference type="EMBL" id="FQ311868">
    <property type="protein sequence ID" value="CBS86818.1"/>
    <property type="molecule type" value="Genomic_DNA"/>
</dbReference>
<name>G7Z7B3_AZOL4</name>
<reference evidence="3" key="1">
    <citation type="journal article" date="2011" name="PLoS Genet.">
        <title>Azospirillum genomes reveal transition of bacteria from aquatic to terrestrial environments.</title>
        <authorList>
            <person name="Wisniewski-Dye F."/>
            <person name="Borziak K."/>
            <person name="Khalsa-Moyers G."/>
            <person name="Alexandre G."/>
            <person name="Sukharnikov L.O."/>
            <person name="Wuichet K."/>
            <person name="Hurst G.B."/>
            <person name="McDonald W.H."/>
            <person name="Robertson J.S."/>
            <person name="Barbe V."/>
            <person name="Calteau A."/>
            <person name="Rouy Z."/>
            <person name="Mangenot S."/>
            <person name="Prigent-Combaret C."/>
            <person name="Normand P."/>
            <person name="Boyer M."/>
            <person name="Siguier P."/>
            <person name="Dessaux Y."/>
            <person name="Elmerich C."/>
            <person name="Condemine G."/>
            <person name="Krishnen G."/>
            <person name="Kennedy I."/>
            <person name="Paterson A.H."/>
            <person name="Gonzalez V."/>
            <person name="Mavingui P."/>
            <person name="Zhulin I.B."/>
        </authorList>
    </citation>
    <scope>NUCLEOTIDE SEQUENCE [LARGE SCALE GENOMIC DNA]</scope>
    <source>
        <strain evidence="3">4B</strain>
    </source>
</reference>
<dbReference type="KEGG" id="ali:AZOLI_1519"/>
<gene>
    <name evidence="2" type="ordered locus">AZOLI_1519</name>
</gene>
<dbReference type="STRING" id="862719.AZOLI_1519"/>
<accession>G7Z7B3</accession>
<keyword evidence="3" id="KW-1185">Reference proteome</keyword>
<organism evidence="2 3">
    <name type="scientific">Azospirillum lipoferum (strain 4B)</name>
    <dbReference type="NCBI Taxonomy" id="862719"/>
    <lineage>
        <taxon>Bacteria</taxon>
        <taxon>Pseudomonadati</taxon>
        <taxon>Pseudomonadota</taxon>
        <taxon>Alphaproteobacteria</taxon>
        <taxon>Rhodospirillales</taxon>
        <taxon>Azospirillaceae</taxon>
        <taxon>Azospirillum</taxon>
    </lineage>
</organism>
<dbReference type="HOGENOM" id="CLU_2566489_0_0_5"/>
<evidence type="ECO:0000313" key="2">
    <source>
        <dbReference type="EMBL" id="CBS86818.1"/>
    </source>
</evidence>
<sequence>MTGYPAWCRAACRGSASDWREATPPFGRRDRARHVPAAPESSTWARRAERLPRSNCREDMGWMCVRTCPSHRYASDEATRK</sequence>
<protein>
    <submittedName>
        <fullName evidence="2">Uncharacterized protein</fullName>
    </submittedName>
</protein>
<evidence type="ECO:0000256" key="1">
    <source>
        <dbReference type="SAM" id="MobiDB-lite"/>
    </source>
</evidence>
<dbReference type="AlphaFoldDB" id="G7Z7B3"/>